<dbReference type="SUPFAM" id="SSF53448">
    <property type="entry name" value="Nucleotide-diphospho-sugar transferases"/>
    <property type="match status" value="1"/>
</dbReference>
<proteinExistence type="predicted"/>
<evidence type="ECO:0000259" key="3">
    <source>
        <dbReference type="Pfam" id="PF00535"/>
    </source>
</evidence>
<dbReference type="PANTHER" id="PTHR48090:SF7">
    <property type="entry name" value="RFBJ PROTEIN"/>
    <property type="match status" value="1"/>
</dbReference>
<evidence type="ECO:0000256" key="1">
    <source>
        <dbReference type="SAM" id="MobiDB-lite"/>
    </source>
</evidence>
<evidence type="ECO:0000313" key="4">
    <source>
        <dbReference type="EMBL" id="PIX73997.1"/>
    </source>
</evidence>
<accession>A0A2M7M0Q8</accession>
<keyword evidence="2" id="KW-0812">Transmembrane</keyword>
<comment type="caution">
    <text evidence="4">The sequence shown here is derived from an EMBL/GenBank/DDBJ whole genome shotgun (WGS) entry which is preliminary data.</text>
</comment>
<gene>
    <name evidence="4" type="ORF">COZ39_01230</name>
</gene>
<dbReference type="InterPro" id="IPR050256">
    <property type="entry name" value="Glycosyltransferase_2"/>
</dbReference>
<dbReference type="AlphaFoldDB" id="A0A2M7M0Q8"/>
<evidence type="ECO:0000313" key="5">
    <source>
        <dbReference type="Proteomes" id="UP000229708"/>
    </source>
</evidence>
<keyword evidence="2" id="KW-1133">Transmembrane helix</keyword>
<feature type="region of interest" description="Disordered" evidence="1">
    <location>
        <begin position="1"/>
        <end position="22"/>
    </location>
</feature>
<keyword evidence="4" id="KW-0808">Transferase</keyword>
<dbReference type="InterPro" id="IPR029044">
    <property type="entry name" value="Nucleotide-diphossugar_trans"/>
</dbReference>
<organism evidence="4 5">
    <name type="scientific">Candidatus Roizmanbacteria bacterium CG_4_10_14_3_um_filter_33_21</name>
    <dbReference type="NCBI Taxonomy" id="1974830"/>
    <lineage>
        <taxon>Bacteria</taxon>
        <taxon>Candidatus Roizmaniibacteriota</taxon>
    </lineage>
</organism>
<sequence>MKNSLPRNQKALGIGSAVNKHSSRINNKNTSILNSKLRDLHKVIIVLPAYNAQNTLLKTYQAIPSKYKNNLILVDDKSTDKTVKVANKLKLISVITHDKNQGYGGNQKTCYQKALEKKVDIIVMLHPDYQYPPELIEPMVAMIKTGKFDCILGSRILTGLALKGGMPLYKYVANRLLTLIENICTGAKLSEYHTGLRAYKASILNTIPYIKNSEDFIFDNQILLQIIANGYRIGEISCPARYFPQASSINFIRSIKYGFGCLFWGFIFLLGRTKIYHHPLLYFN</sequence>
<dbReference type="InterPro" id="IPR001173">
    <property type="entry name" value="Glyco_trans_2-like"/>
</dbReference>
<dbReference type="Gene3D" id="3.90.550.10">
    <property type="entry name" value="Spore Coat Polysaccharide Biosynthesis Protein SpsA, Chain A"/>
    <property type="match status" value="1"/>
</dbReference>
<reference evidence="5" key="1">
    <citation type="submission" date="2017-09" db="EMBL/GenBank/DDBJ databases">
        <title>Depth-based differentiation of microbial function through sediment-hosted aquifers and enrichment of novel symbionts in the deep terrestrial subsurface.</title>
        <authorList>
            <person name="Probst A.J."/>
            <person name="Ladd B."/>
            <person name="Jarett J.K."/>
            <person name="Geller-Mcgrath D.E."/>
            <person name="Sieber C.M.K."/>
            <person name="Emerson J.B."/>
            <person name="Anantharaman K."/>
            <person name="Thomas B.C."/>
            <person name="Malmstrom R."/>
            <person name="Stieglmeier M."/>
            <person name="Klingl A."/>
            <person name="Woyke T."/>
            <person name="Ryan C.M."/>
            <person name="Banfield J.F."/>
        </authorList>
    </citation>
    <scope>NUCLEOTIDE SEQUENCE [LARGE SCALE GENOMIC DNA]</scope>
</reference>
<feature type="domain" description="Glycosyltransferase 2-like" evidence="3">
    <location>
        <begin position="45"/>
        <end position="205"/>
    </location>
</feature>
<evidence type="ECO:0000256" key="2">
    <source>
        <dbReference type="SAM" id="Phobius"/>
    </source>
</evidence>
<name>A0A2M7M0Q8_9BACT</name>
<dbReference type="EMBL" id="PFJI01000055">
    <property type="protein sequence ID" value="PIX73997.1"/>
    <property type="molecule type" value="Genomic_DNA"/>
</dbReference>
<dbReference type="Pfam" id="PF00535">
    <property type="entry name" value="Glycos_transf_2"/>
    <property type="match status" value="1"/>
</dbReference>
<feature type="transmembrane region" description="Helical" evidence="2">
    <location>
        <begin position="257"/>
        <end position="275"/>
    </location>
</feature>
<dbReference type="Proteomes" id="UP000229708">
    <property type="component" value="Unassembled WGS sequence"/>
</dbReference>
<dbReference type="CDD" id="cd04179">
    <property type="entry name" value="DPM_DPG-synthase_like"/>
    <property type="match status" value="1"/>
</dbReference>
<protein>
    <submittedName>
        <fullName evidence="4">Glycosyl transferase family 2</fullName>
    </submittedName>
</protein>
<dbReference type="PANTHER" id="PTHR48090">
    <property type="entry name" value="UNDECAPRENYL-PHOSPHATE 4-DEOXY-4-FORMAMIDO-L-ARABINOSE TRANSFERASE-RELATED"/>
    <property type="match status" value="1"/>
</dbReference>
<keyword evidence="2" id="KW-0472">Membrane</keyword>
<dbReference type="GO" id="GO:0016740">
    <property type="term" value="F:transferase activity"/>
    <property type="evidence" value="ECO:0007669"/>
    <property type="project" value="UniProtKB-KW"/>
</dbReference>